<evidence type="ECO:0000313" key="2">
    <source>
        <dbReference type="Proteomes" id="UP000826212"/>
    </source>
</evidence>
<evidence type="ECO:0000313" key="1">
    <source>
        <dbReference type="EMBL" id="QZE15248.1"/>
    </source>
</evidence>
<gene>
    <name evidence="1" type="ORF">K4L44_05285</name>
</gene>
<accession>A0AC61NI81</accession>
<protein>
    <submittedName>
        <fullName evidence="1">Carboxypeptidase-like regulatory domain-containing protein</fullName>
    </submittedName>
</protein>
<organism evidence="1 2">
    <name type="scientific">Halosquirtibacter laminarini</name>
    <dbReference type="NCBI Taxonomy" id="3374600"/>
    <lineage>
        <taxon>Bacteria</taxon>
        <taxon>Pseudomonadati</taxon>
        <taxon>Bacteroidota</taxon>
        <taxon>Bacteroidia</taxon>
        <taxon>Marinilabiliales</taxon>
        <taxon>Prolixibacteraceae</taxon>
        <taxon>Halosquirtibacter</taxon>
    </lineage>
</organism>
<dbReference type="Proteomes" id="UP000826212">
    <property type="component" value="Chromosome"/>
</dbReference>
<reference evidence="1" key="1">
    <citation type="submission" date="2021-08" db="EMBL/GenBank/DDBJ databases">
        <title>Novel anaerobic bacterium isolated from sea squirt in East Sea, Republic of Korea.</title>
        <authorList>
            <person name="Nguyen T.H."/>
            <person name="Li Z."/>
            <person name="Lee Y.-J."/>
            <person name="Ko J."/>
            <person name="Kim S.-G."/>
        </authorList>
    </citation>
    <scope>NUCLEOTIDE SEQUENCE</scope>
    <source>
        <strain evidence="1">KCTC 25031</strain>
    </source>
</reference>
<dbReference type="EMBL" id="CP081303">
    <property type="protein sequence ID" value="QZE15248.1"/>
    <property type="molecule type" value="Genomic_DNA"/>
</dbReference>
<name>A0AC61NI81_9BACT</name>
<keyword evidence="2" id="KW-1185">Reference proteome</keyword>
<sequence>MKHIIHYITLIITTLFSYSYVEGQERYTFEGQIIDKQNQRPIEGVWIQIEGSPQNAISDSIGHFRVQLKEGNRYTFIISHLGYKTAASTMECIGPNRRSVFRLTSKDYQIQEVTVISKESKAGGTASKIGADALQHLQPTSFADVLQLIPGGKMKYNNMSSPKWIRLREPSASASSNNKGYNNNSAFGTSFVIDGVPSINDGNIPASTSNAYASQGQDLRLVTTDGVKNITIIRGIPSVKYGEVTSGVIKIERSYQTSPFKARLKATPGSKMLSIGKGVNLFEHVNLHTDFSLLDFKQDVRTPKVNYKRYTGSVRLQYNHPFGNWEFKNRSSIDYTGSFDTVKKDPEVDIAAGSYYNRDYKKLSYAGTSRLLHTKESWFSSLELQYGITSTWQKKIMDKAVNGERMPVLVNHKEGEFYSTHLPTSYMSHYIHDNQPLSLFSNIDIHLKANTWGISHKILFGGGWVYSKNNGRGEIYDPFRPLEPSKGRPRDYRKIPASNKVSLFMEDQFTTTILGMQLDTRIGTRAMKALGVSSNYTISNKLFWDPRMNLALHLPSMRVGVNTIKTIIYGGMGWHTKLPSISQLYPELLYSDQIQLNYYSQQPSLRQIQYKTDIIDPTNTSITANRNKKIEVGIGITFLETSLQVTGYREVLSNGLRSVGNYKIISYKLYEAASGPAAETLNGPPTVDMFDYQKQDDFYVYPQLVNGSNEEKWGIEYQFDFGRIEQLNSRFSINGAWMYTKYTLTAADYRHPEQRIDNRPYPFLGYYEWDRGQKYEQLNTNIRCDTHIKKYGLIFSSILQCMWFEKNQTQPHDGKPTFYIDKQGKKYLFTNQDITDPMLRFLYSKPTPSLFDENIVPIAIDFNLTVSKRVTKEIALSFYINRILRYTPSYTNATGYKVVRKQSPYFGMELNINI</sequence>
<proteinExistence type="predicted"/>